<dbReference type="EMBL" id="JARBHB010000003">
    <property type="protein sequence ID" value="KAJ8890301.1"/>
    <property type="molecule type" value="Genomic_DNA"/>
</dbReference>
<evidence type="ECO:0000313" key="2">
    <source>
        <dbReference type="EMBL" id="KAJ8890301.1"/>
    </source>
</evidence>
<name>A0ABQ9I1Q3_9NEOP</name>
<sequence length="761" mass="85042">MHGSPKGVRQVGIAHCRCRKGCRLFSSLATAVEKASKRAAPCANITHREKTLPAGLVRRSVRACVRERSDVPRAADVTREYSHVTDWSALFLCGLGAMVSLHHWYSFLPARAPRGQVVRPILFSMRHVSETAGWLRIVVAERIACLPPTEANRIRTPVGSLPDFRAWESCRTMPLVGGFLSEIPRFPHSCVPALLHAHINHPHQLSRPRCQEPHKSLRSLAYSKEHNTRTTDFSERERRERERERDRESCTRVSSTSIHQVAEVTSLQSSLHSLPSLTILRPRVACDSPFFDTKARWRQLPSCIPNGRALPTNTSLPNLPTLSCTTHQSNMSWGVDYMELSEELIEKLSEKLTEEQIVDQIVEVELVVKVDVDVDVDVENDCCSFYSVALNHPSRQLLMAEFTFKFTVELFNLQVSQHCDEGWEKEKVRTSPPPHPTSYPFSPTVAQSLWAHIHASRRENEHFTSGQANLTTSLRHELPVCSSQQKRWTGGSHVRKAPPSQVPVVAGGQATSAFDLGTAVRFTGCPCAREELWSKVTSATHSLPSSVPQDCLEKTDMYSSLSSSPHLWILAANELTIGGYCKYRPSYLPPYVVVSRNSATHSLINSNSTPDPEACRNIYSVALAVRKVQRIPSHAERTRSVIQSILQIDEKIYTTRVSSDHCKSNYSVCSLSVIDTQPLANRSPVYSEQSSATPPPLSYNDSPSSSPLARAGGPTTQQRRMQGRVKRVIPEKTHQQAALSSRIPIANIRNPPTPRNRIRFA</sequence>
<protein>
    <submittedName>
        <fullName evidence="2">Uncharacterized protein</fullName>
    </submittedName>
</protein>
<proteinExistence type="predicted"/>
<organism evidence="2 3">
    <name type="scientific">Dryococelus australis</name>
    <dbReference type="NCBI Taxonomy" id="614101"/>
    <lineage>
        <taxon>Eukaryota</taxon>
        <taxon>Metazoa</taxon>
        <taxon>Ecdysozoa</taxon>
        <taxon>Arthropoda</taxon>
        <taxon>Hexapoda</taxon>
        <taxon>Insecta</taxon>
        <taxon>Pterygota</taxon>
        <taxon>Neoptera</taxon>
        <taxon>Polyneoptera</taxon>
        <taxon>Phasmatodea</taxon>
        <taxon>Verophasmatodea</taxon>
        <taxon>Anareolatae</taxon>
        <taxon>Phasmatidae</taxon>
        <taxon>Eurycanthinae</taxon>
        <taxon>Dryococelus</taxon>
    </lineage>
</organism>
<keyword evidence="3" id="KW-1185">Reference proteome</keyword>
<evidence type="ECO:0000256" key="1">
    <source>
        <dbReference type="SAM" id="MobiDB-lite"/>
    </source>
</evidence>
<feature type="region of interest" description="Disordered" evidence="1">
    <location>
        <begin position="218"/>
        <end position="254"/>
    </location>
</feature>
<dbReference type="Proteomes" id="UP001159363">
    <property type="component" value="Chromosome 3"/>
</dbReference>
<accession>A0ABQ9I1Q3</accession>
<reference evidence="2 3" key="1">
    <citation type="submission" date="2023-02" db="EMBL/GenBank/DDBJ databases">
        <title>LHISI_Scaffold_Assembly.</title>
        <authorList>
            <person name="Stuart O.P."/>
            <person name="Cleave R."/>
            <person name="Magrath M.J.L."/>
            <person name="Mikheyev A.S."/>
        </authorList>
    </citation>
    <scope>NUCLEOTIDE SEQUENCE [LARGE SCALE GENOMIC DNA]</scope>
    <source>
        <strain evidence="2">Daus_M_001</strain>
        <tissue evidence="2">Leg muscle</tissue>
    </source>
</reference>
<evidence type="ECO:0000313" key="3">
    <source>
        <dbReference type="Proteomes" id="UP001159363"/>
    </source>
</evidence>
<comment type="caution">
    <text evidence="2">The sequence shown here is derived from an EMBL/GenBank/DDBJ whole genome shotgun (WGS) entry which is preliminary data.</text>
</comment>
<feature type="region of interest" description="Disordered" evidence="1">
    <location>
        <begin position="682"/>
        <end position="761"/>
    </location>
</feature>
<gene>
    <name evidence="2" type="ORF">PR048_009809</name>
</gene>
<feature type="compositionally biased region" description="Basic and acidic residues" evidence="1">
    <location>
        <begin position="223"/>
        <end position="250"/>
    </location>
</feature>
<feature type="compositionally biased region" description="Polar residues" evidence="1">
    <location>
        <begin position="682"/>
        <end position="692"/>
    </location>
</feature>